<keyword evidence="3" id="KW-1185">Reference proteome</keyword>
<evidence type="ECO:0000313" key="3">
    <source>
        <dbReference type="Proteomes" id="UP000494330"/>
    </source>
</evidence>
<proteinExistence type="predicted"/>
<dbReference type="InterPro" id="IPR046252">
    <property type="entry name" value="DUF6285"/>
</dbReference>
<organism evidence="2 3">
    <name type="scientific">Burkholderia paludis</name>
    <dbReference type="NCBI Taxonomy" id="1506587"/>
    <lineage>
        <taxon>Bacteria</taxon>
        <taxon>Pseudomonadati</taxon>
        <taxon>Pseudomonadota</taxon>
        <taxon>Betaproteobacteria</taxon>
        <taxon>Burkholderiales</taxon>
        <taxon>Burkholderiaceae</taxon>
        <taxon>Burkholderia</taxon>
        <taxon>Burkholderia cepacia complex</taxon>
    </lineage>
</organism>
<evidence type="ECO:0000313" key="2">
    <source>
        <dbReference type="EMBL" id="VWC45142.1"/>
    </source>
</evidence>
<sequence>MNHSARPLRATIEAFVLHSAGYDRVRIGALRLLSGGTIQENWSFDAASEGGPFAGTLHVELRADAPNDVAVASAANMNEQPLGYHLLVLARDILRCELMPDLPSEQRLTGLLIANAIGVTARQLQVGDRPEREVLNALERLLSVKPEKVPAPLPIDEVRARLTALNRALLRAIRDGRLRGVLPCLYTCGRSLGSVFSKAVARLPHNVSISAPTMQRFRPLPSGPAPPHARCSVKTLAVALIHYPEVAVS</sequence>
<dbReference type="RefSeq" id="WP_152603436.1">
    <property type="nucleotide sequence ID" value="NZ_CABVQD010000049.1"/>
</dbReference>
<protein>
    <recommendedName>
        <fullName evidence="1">DUF6285 domain-containing protein</fullName>
    </recommendedName>
</protein>
<reference evidence="2 3" key="1">
    <citation type="submission" date="2019-09" db="EMBL/GenBank/DDBJ databases">
        <authorList>
            <person name="Depoorter E."/>
        </authorList>
    </citation>
    <scope>NUCLEOTIDE SEQUENCE [LARGE SCALE GENOMIC DNA]</scope>
    <source>
        <strain evidence="2">LMG 30113</strain>
    </source>
</reference>
<dbReference type="AlphaFoldDB" id="A0A6P2S644"/>
<feature type="domain" description="DUF6285" evidence="1">
    <location>
        <begin position="100"/>
        <end position="180"/>
    </location>
</feature>
<dbReference type="Pfam" id="PF19802">
    <property type="entry name" value="DUF6285"/>
    <property type="match status" value="1"/>
</dbReference>
<accession>A0A6P2S644</accession>
<gene>
    <name evidence="2" type="ORF">BPA30113_07236</name>
</gene>
<name>A0A6P2S644_9BURK</name>
<dbReference type="Proteomes" id="UP000494330">
    <property type="component" value="Unassembled WGS sequence"/>
</dbReference>
<dbReference type="EMBL" id="CABVQD010000049">
    <property type="protein sequence ID" value="VWC45142.1"/>
    <property type="molecule type" value="Genomic_DNA"/>
</dbReference>
<evidence type="ECO:0000259" key="1">
    <source>
        <dbReference type="Pfam" id="PF19802"/>
    </source>
</evidence>